<feature type="signal peptide" evidence="2">
    <location>
        <begin position="1"/>
        <end position="21"/>
    </location>
</feature>
<evidence type="ECO:0000256" key="1">
    <source>
        <dbReference type="SAM" id="MobiDB-lite"/>
    </source>
</evidence>
<dbReference type="Proteomes" id="UP001499951">
    <property type="component" value="Unassembled WGS sequence"/>
</dbReference>
<evidence type="ECO:0000313" key="5">
    <source>
        <dbReference type="Proteomes" id="UP001499951"/>
    </source>
</evidence>
<comment type="caution">
    <text evidence="4">The sequence shown here is derived from an EMBL/GenBank/DDBJ whole genome shotgun (WGS) entry which is preliminary data.</text>
</comment>
<proteinExistence type="predicted"/>
<feature type="region of interest" description="Disordered" evidence="1">
    <location>
        <begin position="634"/>
        <end position="657"/>
    </location>
</feature>
<reference evidence="4 5" key="1">
    <citation type="journal article" date="2019" name="Int. J. Syst. Evol. Microbiol.">
        <title>The Global Catalogue of Microorganisms (GCM) 10K type strain sequencing project: providing services to taxonomists for standard genome sequencing and annotation.</title>
        <authorList>
            <consortium name="The Broad Institute Genomics Platform"/>
            <consortium name="The Broad Institute Genome Sequencing Center for Infectious Disease"/>
            <person name="Wu L."/>
            <person name="Ma J."/>
        </authorList>
    </citation>
    <scope>NUCLEOTIDE SEQUENCE [LARGE SCALE GENOMIC DNA]</scope>
    <source>
        <strain evidence="4 5">JCM 15089</strain>
    </source>
</reference>
<dbReference type="EMBL" id="BAAADD010000004">
    <property type="protein sequence ID" value="GAA0570038.1"/>
    <property type="molecule type" value="Genomic_DNA"/>
</dbReference>
<dbReference type="RefSeq" id="WP_344469772.1">
    <property type="nucleotide sequence ID" value="NZ_BAAADD010000004.1"/>
</dbReference>
<evidence type="ECO:0000313" key="4">
    <source>
        <dbReference type="EMBL" id="GAA0570038.1"/>
    </source>
</evidence>
<accession>A0ABN1ENX6</accession>
<evidence type="ECO:0000256" key="2">
    <source>
        <dbReference type="SAM" id="SignalP"/>
    </source>
</evidence>
<dbReference type="Pfam" id="PF19501">
    <property type="entry name" value="PcRGLX_1st"/>
    <property type="match status" value="1"/>
</dbReference>
<sequence>MRRFKCRMLMIACVLAVPASALPRVVLDGNGPATFGMVFAPGAVPAGTSLAATDKSGAAIPLQVDVKARNRDGSLRHAVLTVPRTGTVQLVGGTPAQGAPVALSALPSDFDTEVTLDFGDRKLTVSARDLLAHGKPQTWLAGPLVSEWWIAGPFRDASGKSDPHLSARFGLRSYGPGRPLRIEVDVENTWTWAANPRSYQYAAEIRAHGKTVFSQDKIVQQSHTRWRQVFWWDEPAEASARYDIADFKAAHAIPNYNADRDAGLGALDRAYTGKKRGPMQTGIIYPAMPTTGQRPDIGPLPGWTVAWLLSMDSKASEMMLNAGDLGGSFPSHYRNEKTGRPASTEEFPKISTHYNFVGRGNGNLPLADFAGLPKPFTAEASHEPSLAFVPYLVTGDRYYLEEMQFWSQWNSWGTAPEYHGFAKGLIGWDQIRGQGWSLRTLAQSAWATPDADPMKATLLRQMKANAEWYDSAYTNNPQANIFHVALRASDNADSVAPWMDDYLTWASQYAVQLGFDEFRPFARWKGVAPVQRMTNPDYCYVMATKYYMKVMDRPHHFITNWADAYVANLPKDSREGPKVACGSDDMARMFKLHQAGEMMGDSNSPGGYPAQMQPALAAAVDAGVPGANEAWSKFKSRPVQPRGGVEPKWDIVPWSAR</sequence>
<gene>
    <name evidence="4" type="ORF">GCM10008942_18520</name>
</gene>
<dbReference type="InterPro" id="IPR048329">
    <property type="entry name" value="PcRGLX_1st"/>
</dbReference>
<feature type="chain" id="PRO_5045232461" description="PcRGLX/YetA-like N-terminal RIFT barrel domain-containing protein" evidence="2">
    <location>
        <begin position="22"/>
        <end position="657"/>
    </location>
</feature>
<keyword evidence="5" id="KW-1185">Reference proteome</keyword>
<keyword evidence="2" id="KW-0732">Signal</keyword>
<feature type="domain" description="PcRGLX/YetA-like N-terminal RIFT barrel" evidence="3">
    <location>
        <begin position="33"/>
        <end position="83"/>
    </location>
</feature>
<name>A0ABN1ENX6_9PROT</name>
<organism evidence="4 5">
    <name type="scientific">Rhizomicrobium electricum</name>
    <dbReference type="NCBI Taxonomy" id="480070"/>
    <lineage>
        <taxon>Bacteria</taxon>
        <taxon>Pseudomonadati</taxon>
        <taxon>Pseudomonadota</taxon>
        <taxon>Alphaproteobacteria</taxon>
        <taxon>Micropepsales</taxon>
        <taxon>Micropepsaceae</taxon>
        <taxon>Rhizomicrobium</taxon>
    </lineage>
</organism>
<protein>
    <recommendedName>
        <fullName evidence="3">PcRGLX/YetA-like N-terminal RIFT barrel domain-containing protein</fullName>
    </recommendedName>
</protein>
<evidence type="ECO:0000259" key="3">
    <source>
        <dbReference type="Pfam" id="PF19501"/>
    </source>
</evidence>